<name>M0ARA1_9EURY</name>
<accession>M0ARA1</accession>
<proteinExistence type="predicted"/>
<evidence type="ECO:0000313" key="2">
    <source>
        <dbReference type="Proteomes" id="UP000011693"/>
    </source>
</evidence>
<dbReference type="STRING" id="1227492.C482_07591"/>
<organism evidence="1 2">
    <name type="scientific">Natrialba chahannaoensis JCM 10990</name>
    <dbReference type="NCBI Taxonomy" id="1227492"/>
    <lineage>
        <taxon>Archaea</taxon>
        <taxon>Methanobacteriati</taxon>
        <taxon>Methanobacteriota</taxon>
        <taxon>Stenosarchaea group</taxon>
        <taxon>Halobacteria</taxon>
        <taxon>Halobacteriales</taxon>
        <taxon>Natrialbaceae</taxon>
        <taxon>Natrialba</taxon>
    </lineage>
</organism>
<gene>
    <name evidence="1" type="ORF">C482_07591</name>
</gene>
<reference evidence="1 2" key="1">
    <citation type="journal article" date="2014" name="PLoS Genet.">
        <title>Phylogenetically driven sequencing of extremely halophilic archaea reveals strategies for static and dynamic osmo-response.</title>
        <authorList>
            <person name="Becker E.A."/>
            <person name="Seitzer P.M."/>
            <person name="Tritt A."/>
            <person name="Larsen D."/>
            <person name="Krusor M."/>
            <person name="Yao A.I."/>
            <person name="Wu D."/>
            <person name="Madern D."/>
            <person name="Eisen J.A."/>
            <person name="Darling A.E."/>
            <person name="Facciotti M.T."/>
        </authorList>
    </citation>
    <scope>NUCLEOTIDE SEQUENCE [LARGE SCALE GENOMIC DNA]</scope>
    <source>
        <strain evidence="1 2">JCM 10990</strain>
    </source>
</reference>
<dbReference type="EMBL" id="AOIN01000046">
    <property type="protein sequence ID" value="ELZ01045.1"/>
    <property type="molecule type" value="Genomic_DNA"/>
</dbReference>
<evidence type="ECO:0000313" key="1">
    <source>
        <dbReference type="EMBL" id="ELZ01045.1"/>
    </source>
</evidence>
<protein>
    <submittedName>
        <fullName evidence="1">Uncharacterized protein</fullName>
    </submittedName>
</protein>
<comment type="caution">
    <text evidence="1">The sequence shown here is derived from an EMBL/GenBank/DDBJ whole genome shotgun (WGS) entry which is preliminary data.</text>
</comment>
<sequence>MSLVSGVDTSEDELTIEYRTDGDLLNRDSASVGTDSTFYRESSLELLVPEGEAVEIFTNYQMTNRLRRTAHTNSVATVSQIDGCSGSSLQHLI</sequence>
<dbReference type="Proteomes" id="UP000011693">
    <property type="component" value="Unassembled WGS sequence"/>
</dbReference>
<keyword evidence="2" id="KW-1185">Reference proteome</keyword>
<dbReference type="AlphaFoldDB" id="M0ARA1"/>